<dbReference type="AlphaFoldDB" id="A0AAN7UDU7"/>
<keyword evidence="3" id="KW-1185">Reference proteome</keyword>
<dbReference type="Proteomes" id="UP001305414">
    <property type="component" value="Unassembled WGS sequence"/>
</dbReference>
<evidence type="ECO:0000313" key="2">
    <source>
        <dbReference type="EMBL" id="KAK5627204.1"/>
    </source>
</evidence>
<evidence type="ECO:0000256" key="1">
    <source>
        <dbReference type="SAM" id="MobiDB-lite"/>
    </source>
</evidence>
<gene>
    <name evidence="2" type="ORF">RRF57_002919</name>
</gene>
<organism evidence="2 3">
    <name type="scientific">Xylaria bambusicola</name>
    <dbReference type="NCBI Taxonomy" id="326684"/>
    <lineage>
        <taxon>Eukaryota</taxon>
        <taxon>Fungi</taxon>
        <taxon>Dikarya</taxon>
        <taxon>Ascomycota</taxon>
        <taxon>Pezizomycotina</taxon>
        <taxon>Sordariomycetes</taxon>
        <taxon>Xylariomycetidae</taxon>
        <taxon>Xylariales</taxon>
        <taxon>Xylariaceae</taxon>
        <taxon>Xylaria</taxon>
    </lineage>
</organism>
<reference evidence="2 3" key="1">
    <citation type="submission" date="2023-10" db="EMBL/GenBank/DDBJ databases">
        <title>Draft genome sequence of Xylaria bambusicola isolate GMP-LS, the root and basal stem rot pathogen of sugarcane in Indonesia.</title>
        <authorList>
            <person name="Selvaraj P."/>
            <person name="Muralishankar V."/>
            <person name="Muruganantham S."/>
            <person name="Sp S."/>
            <person name="Haryani S."/>
            <person name="Lau K.J.X."/>
            <person name="Naqvi N.I."/>
        </authorList>
    </citation>
    <scope>NUCLEOTIDE SEQUENCE [LARGE SCALE GENOMIC DNA]</scope>
    <source>
        <strain evidence="2">GMP-LS</strain>
    </source>
</reference>
<evidence type="ECO:0000313" key="3">
    <source>
        <dbReference type="Proteomes" id="UP001305414"/>
    </source>
</evidence>
<comment type="caution">
    <text evidence="2">The sequence shown here is derived from an EMBL/GenBank/DDBJ whole genome shotgun (WGS) entry which is preliminary data.</text>
</comment>
<protein>
    <submittedName>
        <fullName evidence="2">Uncharacterized protein</fullName>
    </submittedName>
</protein>
<proteinExistence type="predicted"/>
<feature type="compositionally biased region" description="Low complexity" evidence="1">
    <location>
        <begin position="185"/>
        <end position="207"/>
    </location>
</feature>
<feature type="region of interest" description="Disordered" evidence="1">
    <location>
        <begin position="109"/>
        <end position="207"/>
    </location>
</feature>
<dbReference type="EMBL" id="JAWHQM010000005">
    <property type="protein sequence ID" value="KAK5627204.1"/>
    <property type="molecule type" value="Genomic_DNA"/>
</dbReference>
<sequence length="278" mass="29102">MATPSKNKTNFKTYEASTRLLAAVIATNNVKLDYVELAKHVGGGASKDAINHRLRHIKQLAKMQAACVKKGEDPGELPADKGEIQKLFGESTPSGIEWQFRDIKSLGKAQQEAVKKGENPATLPVAGTPSGRNKRSAASTPATGARSRKRQAIAALTPLDSSDENGGNGSDGDIESPSKRRATTKARATATMTRKAVTAATSHATPTVAAASRAASTSIFGNGADIPATLPPAEVFDLRSVTRAPAIKKELATGANPFLGAENASFHDQGDNFEEGEV</sequence>
<name>A0AAN7UDU7_9PEZI</name>
<accession>A0AAN7UDU7</accession>